<proteinExistence type="predicted"/>
<dbReference type="Proteomes" id="UP001321473">
    <property type="component" value="Unassembled WGS sequence"/>
</dbReference>
<evidence type="ECO:0000313" key="2">
    <source>
        <dbReference type="Proteomes" id="UP001321473"/>
    </source>
</evidence>
<protein>
    <submittedName>
        <fullName evidence="1">Uncharacterized protein</fullName>
    </submittedName>
</protein>
<organism evidence="1 2">
    <name type="scientific">Amblyomma americanum</name>
    <name type="common">Lone star tick</name>
    <dbReference type="NCBI Taxonomy" id="6943"/>
    <lineage>
        <taxon>Eukaryota</taxon>
        <taxon>Metazoa</taxon>
        <taxon>Ecdysozoa</taxon>
        <taxon>Arthropoda</taxon>
        <taxon>Chelicerata</taxon>
        <taxon>Arachnida</taxon>
        <taxon>Acari</taxon>
        <taxon>Parasitiformes</taxon>
        <taxon>Ixodida</taxon>
        <taxon>Ixodoidea</taxon>
        <taxon>Ixodidae</taxon>
        <taxon>Amblyomminae</taxon>
        <taxon>Amblyomma</taxon>
    </lineage>
</organism>
<dbReference type="EMBL" id="JARKHS020032873">
    <property type="protein sequence ID" value="KAK8759581.1"/>
    <property type="molecule type" value="Genomic_DNA"/>
</dbReference>
<dbReference type="AlphaFoldDB" id="A0AAQ4DAU1"/>
<accession>A0AAQ4DAU1</accession>
<gene>
    <name evidence="1" type="ORF">V5799_002789</name>
</gene>
<reference evidence="1 2" key="1">
    <citation type="journal article" date="2023" name="Arcadia Sci">
        <title>De novo assembly of a long-read Amblyomma americanum tick genome.</title>
        <authorList>
            <person name="Chou S."/>
            <person name="Poskanzer K.E."/>
            <person name="Rollins M."/>
            <person name="Thuy-Boun P.S."/>
        </authorList>
    </citation>
    <scope>NUCLEOTIDE SEQUENCE [LARGE SCALE GENOMIC DNA]</scope>
    <source>
        <strain evidence="1">F_SG_1</strain>
        <tissue evidence="1">Salivary glands</tissue>
    </source>
</reference>
<comment type="caution">
    <text evidence="1">The sequence shown here is derived from an EMBL/GenBank/DDBJ whole genome shotgun (WGS) entry which is preliminary data.</text>
</comment>
<sequence length="67" mass="7605">MPTVGETRACLNRIPVVTGRITLLIRRDDNDTVTVQGEHSNGVYYPMNQLWKPDAPYQARDVCTSNR</sequence>
<evidence type="ECO:0000313" key="1">
    <source>
        <dbReference type="EMBL" id="KAK8759581.1"/>
    </source>
</evidence>
<keyword evidence="2" id="KW-1185">Reference proteome</keyword>
<name>A0AAQ4DAU1_AMBAM</name>